<proteinExistence type="predicted"/>
<feature type="transmembrane region" description="Helical" evidence="1">
    <location>
        <begin position="38"/>
        <end position="71"/>
    </location>
</feature>
<sequence length="96" mass="11100">MNLKSRFIALLSYLSILFLFPLNFFRKDEFIHYHAKQGVVLFILAMALTFTFWVPILAWICWLAYLVIWMTGIINALSGKKEPVPVIGVIGERIPL</sequence>
<dbReference type="Proteomes" id="UP000182753">
    <property type="component" value="Unassembled WGS sequence"/>
</dbReference>
<organism evidence="2 3">
    <name type="scientific">Candidatus Berkelbacteria bacterium CG1_02_42_45</name>
    <dbReference type="NCBI Taxonomy" id="1805036"/>
    <lineage>
        <taxon>Bacteria</taxon>
        <taxon>Candidatus Berkelbacteria</taxon>
    </lineage>
</organism>
<comment type="caution">
    <text evidence="2">The sequence shown here is derived from an EMBL/GenBank/DDBJ whole genome shotgun (WGS) entry which is preliminary data.</text>
</comment>
<keyword evidence="1" id="KW-0472">Membrane</keyword>
<gene>
    <name evidence="2" type="ORF">AUJ40_01400</name>
</gene>
<feature type="transmembrane region" description="Helical" evidence="1">
    <location>
        <begin position="7"/>
        <end position="26"/>
    </location>
</feature>
<protein>
    <recommendedName>
        <fullName evidence="4">Magnetosome protein MamF</fullName>
    </recommendedName>
</protein>
<dbReference type="EMBL" id="MNUJ01000027">
    <property type="protein sequence ID" value="OIN89742.1"/>
    <property type="molecule type" value="Genomic_DNA"/>
</dbReference>
<accession>A0A1J4RUZ8</accession>
<evidence type="ECO:0000313" key="2">
    <source>
        <dbReference type="EMBL" id="OIN89742.1"/>
    </source>
</evidence>
<reference evidence="2 3" key="1">
    <citation type="journal article" date="2016" name="Environ. Microbiol.">
        <title>Genomic resolution of a cold subsurface aquifer community provides metabolic insights for novel microbes adapted to high CO concentrations.</title>
        <authorList>
            <person name="Probst A.J."/>
            <person name="Castelle C.J."/>
            <person name="Singh A."/>
            <person name="Brown C.T."/>
            <person name="Anantharaman K."/>
            <person name="Sharon I."/>
            <person name="Hug L.A."/>
            <person name="Burstein D."/>
            <person name="Emerson J.B."/>
            <person name="Thomas B.C."/>
            <person name="Banfield J.F."/>
        </authorList>
    </citation>
    <scope>NUCLEOTIDE SEQUENCE [LARGE SCALE GENOMIC DNA]</scope>
    <source>
        <strain evidence="2">CG1_02_42_45</strain>
    </source>
</reference>
<keyword evidence="1" id="KW-1133">Transmembrane helix</keyword>
<evidence type="ECO:0000313" key="3">
    <source>
        <dbReference type="Proteomes" id="UP000182753"/>
    </source>
</evidence>
<dbReference type="AlphaFoldDB" id="A0A1J4RUZ8"/>
<evidence type="ECO:0000256" key="1">
    <source>
        <dbReference type="SAM" id="Phobius"/>
    </source>
</evidence>
<name>A0A1J4RUZ8_9BACT</name>
<keyword evidence="1" id="KW-0812">Transmembrane</keyword>
<evidence type="ECO:0008006" key="4">
    <source>
        <dbReference type="Google" id="ProtNLM"/>
    </source>
</evidence>